<feature type="transmembrane region" description="Helical" evidence="6">
    <location>
        <begin position="147"/>
        <end position="171"/>
    </location>
</feature>
<feature type="transmembrane region" description="Helical" evidence="6">
    <location>
        <begin position="413"/>
        <end position="430"/>
    </location>
</feature>
<organism evidence="8 9">
    <name type="scientific">Pseudomonas wadenswilerensis</name>
    <dbReference type="NCBI Taxonomy" id="1785161"/>
    <lineage>
        <taxon>Bacteria</taxon>
        <taxon>Pseudomonadati</taxon>
        <taxon>Pseudomonadota</taxon>
        <taxon>Gammaproteobacteria</taxon>
        <taxon>Pseudomonadales</taxon>
        <taxon>Pseudomonadaceae</taxon>
        <taxon>Pseudomonas</taxon>
    </lineage>
</organism>
<dbReference type="CDD" id="cd17365">
    <property type="entry name" value="MFS_PcaK_like"/>
    <property type="match status" value="1"/>
</dbReference>
<dbReference type="AlphaFoldDB" id="A0A380T6U1"/>
<dbReference type="RefSeq" id="WP_115088679.1">
    <property type="nucleotide sequence ID" value="NZ_CBCSFG010000003.1"/>
</dbReference>
<dbReference type="Pfam" id="PF07690">
    <property type="entry name" value="MFS_1"/>
    <property type="match status" value="1"/>
</dbReference>
<feature type="region of interest" description="Disordered" evidence="5">
    <location>
        <begin position="443"/>
        <end position="464"/>
    </location>
</feature>
<dbReference type="InterPro" id="IPR011701">
    <property type="entry name" value="MFS"/>
</dbReference>
<feature type="transmembrane region" description="Helical" evidence="6">
    <location>
        <begin position="90"/>
        <end position="108"/>
    </location>
</feature>
<feature type="domain" description="Major facilitator superfamily (MFS) profile" evidence="7">
    <location>
        <begin position="24"/>
        <end position="437"/>
    </location>
</feature>
<evidence type="ECO:0000313" key="8">
    <source>
        <dbReference type="EMBL" id="SUQ65216.1"/>
    </source>
</evidence>
<dbReference type="Gene3D" id="1.20.1250.20">
    <property type="entry name" value="MFS general substrate transporter like domains"/>
    <property type="match status" value="1"/>
</dbReference>
<feature type="compositionally biased region" description="Low complexity" evidence="5">
    <location>
        <begin position="454"/>
        <end position="464"/>
    </location>
</feature>
<dbReference type="PROSITE" id="PS50850">
    <property type="entry name" value="MFS"/>
    <property type="match status" value="1"/>
</dbReference>
<keyword evidence="4 6" id="KW-0472">Membrane</keyword>
<accession>A0A380T6U1</accession>
<feature type="transmembrane region" description="Helical" evidence="6">
    <location>
        <begin position="294"/>
        <end position="314"/>
    </location>
</feature>
<evidence type="ECO:0000256" key="4">
    <source>
        <dbReference type="ARBA" id="ARBA00023136"/>
    </source>
</evidence>
<feature type="transmembrane region" description="Helical" evidence="6">
    <location>
        <begin position="382"/>
        <end position="407"/>
    </location>
</feature>
<dbReference type="PROSITE" id="PS00217">
    <property type="entry name" value="SUGAR_TRANSPORT_2"/>
    <property type="match status" value="1"/>
</dbReference>
<gene>
    <name evidence="8" type="primary">galT</name>
    <name evidence="8" type="ORF">CCOS864_04687</name>
</gene>
<reference evidence="9" key="1">
    <citation type="submission" date="2018-07" db="EMBL/GenBank/DDBJ databases">
        <authorList>
            <person name="Blom J."/>
        </authorList>
    </citation>
    <scope>NUCLEOTIDE SEQUENCE [LARGE SCALE GENOMIC DNA]</scope>
    <source>
        <strain evidence="9">CCOS 864</strain>
    </source>
</reference>
<feature type="transmembrane region" description="Helical" evidence="6">
    <location>
        <begin position="347"/>
        <end position="370"/>
    </location>
</feature>
<evidence type="ECO:0000256" key="5">
    <source>
        <dbReference type="SAM" id="MobiDB-lite"/>
    </source>
</evidence>
<evidence type="ECO:0000313" key="9">
    <source>
        <dbReference type="Proteomes" id="UP000255177"/>
    </source>
</evidence>
<dbReference type="PANTHER" id="PTHR23508">
    <property type="entry name" value="CARBOXYLIC ACID TRANSPORTER PROTEIN HOMOLOG"/>
    <property type="match status" value="1"/>
</dbReference>
<feature type="transmembrane region" description="Helical" evidence="6">
    <location>
        <begin position="321"/>
        <end position="341"/>
    </location>
</feature>
<feature type="transmembrane region" description="Helical" evidence="6">
    <location>
        <begin position="258"/>
        <end position="282"/>
    </location>
</feature>
<comment type="subcellular location">
    <subcellularLocation>
        <location evidence="1">Membrane</location>
        <topology evidence="1">Multi-pass membrane protein</topology>
    </subcellularLocation>
</comment>
<dbReference type="GO" id="GO:0005886">
    <property type="term" value="C:plasma membrane"/>
    <property type="evidence" value="ECO:0007669"/>
    <property type="project" value="TreeGrafter"/>
</dbReference>
<dbReference type="EMBL" id="UIDD01000011">
    <property type="protein sequence ID" value="SUQ65216.1"/>
    <property type="molecule type" value="Genomic_DNA"/>
</dbReference>
<feature type="transmembrane region" description="Helical" evidence="6">
    <location>
        <begin position="177"/>
        <end position="198"/>
    </location>
</feature>
<dbReference type="PANTHER" id="PTHR23508:SF10">
    <property type="entry name" value="CARBOXYLIC ACID TRANSPORTER PROTEIN HOMOLOG"/>
    <property type="match status" value="1"/>
</dbReference>
<sequence>MHNQIASFRTALDARPVSRYQWLLLLLLVLLLVTDGYDAQVLGYVIPSLAQDWGLEKAAFGPVFSANLLGLTLGSLAVTPLADRFGVHRVLLCCVLLYSSLTVLMVFANSLNSLMLARFVCGIGMGGAMPSAMALMSEYAPPRLRTLMVTLAACGFSLGGAAGGFVAAGFIDSFGWQAVFLAGGIAPLLLFPFLALYLPESLPRLLRDAPPYARLLKLTTKMLPGWQPPAASVQAMEENQNKFTVVALFRDGYARPTLLIWSTFFVSLILLYFMISWLPSLLLESGLALNQANLVTSMFLFAGTLGAVFMAWFADRLKRKVRLLSAVLLAAAVFTVLVGLNHDNPRWLVVCVFAAGFCIIGGQLTLNAFTSNFYPAQVRATGTGWALGVGRFGSILGPLFGSLLLAMHLPVEQIFFFCAIPAVLAALLIIQVRSPAEAVSAPMTTQEAGGSGVQSGASAGLDRH</sequence>
<feature type="transmembrane region" description="Helical" evidence="6">
    <location>
        <begin position="59"/>
        <end position="78"/>
    </location>
</feature>
<dbReference type="SUPFAM" id="SSF103473">
    <property type="entry name" value="MFS general substrate transporter"/>
    <property type="match status" value="1"/>
</dbReference>
<keyword evidence="9" id="KW-1185">Reference proteome</keyword>
<keyword evidence="3 6" id="KW-1133">Transmembrane helix</keyword>
<dbReference type="Proteomes" id="UP000255177">
    <property type="component" value="Unassembled WGS sequence"/>
</dbReference>
<dbReference type="InterPro" id="IPR036259">
    <property type="entry name" value="MFS_trans_sf"/>
</dbReference>
<name>A0A380T6U1_9PSED</name>
<dbReference type="GO" id="GO:0046943">
    <property type="term" value="F:carboxylic acid transmembrane transporter activity"/>
    <property type="evidence" value="ECO:0007669"/>
    <property type="project" value="TreeGrafter"/>
</dbReference>
<evidence type="ECO:0000256" key="2">
    <source>
        <dbReference type="ARBA" id="ARBA00022692"/>
    </source>
</evidence>
<keyword evidence="2 6" id="KW-0812">Transmembrane</keyword>
<proteinExistence type="predicted"/>
<evidence type="ECO:0000256" key="1">
    <source>
        <dbReference type="ARBA" id="ARBA00004141"/>
    </source>
</evidence>
<evidence type="ECO:0000256" key="3">
    <source>
        <dbReference type="ARBA" id="ARBA00022989"/>
    </source>
</evidence>
<protein>
    <submittedName>
        <fullName evidence="8">Gallate transporter</fullName>
    </submittedName>
</protein>
<feature type="transmembrane region" description="Helical" evidence="6">
    <location>
        <begin position="114"/>
        <end position="135"/>
    </location>
</feature>
<dbReference type="InterPro" id="IPR020846">
    <property type="entry name" value="MFS_dom"/>
</dbReference>
<evidence type="ECO:0000259" key="7">
    <source>
        <dbReference type="PROSITE" id="PS50850"/>
    </source>
</evidence>
<evidence type="ECO:0000256" key="6">
    <source>
        <dbReference type="SAM" id="Phobius"/>
    </source>
</evidence>
<dbReference type="InterPro" id="IPR005829">
    <property type="entry name" value="Sugar_transporter_CS"/>
</dbReference>